<dbReference type="EMBL" id="GEEE01006841">
    <property type="protein sequence ID" value="JAP56384.1"/>
    <property type="molecule type" value="Transcribed_RNA"/>
</dbReference>
<organism evidence="1">
    <name type="scientific">Schistocephalus solidus</name>
    <name type="common">Tapeworm</name>
    <dbReference type="NCBI Taxonomy" id="70667"/>
    <lineage>
        <taxon>Eukaryota</taxon>
        <taxon>Metazoa</taxon>
        <taxon>Spiralia</taxon>
        <taxon>Lophotrochozoa</taxon>
        <taxon>Platyhelminthes</taxon>
        <taxon>Cestoda</taxon>
        <taxon>Eucestoda</taxon>
        <taxon>Diphyllobothriidea</taxon>
        <taxon>Diphyllobothriidae</taxon>
        <taxon>Schistocephalus</taxon>
    </lineage>
</organism>
<reference evidence="1" key="1">
    <citation type="submission" date="2016-01" db="EMBL/GenBank/DDBJ databases">
        <title>Reference transcriptome for the parasite Schistocephalus solidus: insights into the molecular evolution of parasitism.</title>
        <authorList>
            <person name="Hebert F.O."/>
            <person name="Grambauer S."/>
            <person name="Barber I."/>
            <person name="Landry C.R."/>
            <person name="Aubin-Horth N."/>
        </authorList>
    </citation>
    <scope>NUCLEOTIDE SEQUENCE</scope>
</reference>
<accession>A0A0X3PX71</accession>
<gene>
    <name evidence="1" type="ORF">TR102432</name>
</gene>
<feature type="non-terminal residue" evidence="1">
    <location>
        <position position="1"/>
    </location>
</feature>
<sequence length="557" mass="62409">FSGVLDTSFMQTSWSQRLREVQLGNKETTKGAFFVALHRSGTLTFWDIQAPLVSWKNVRLMAINRTYFQTYNPPDLPAKPNFVKIVDFSDINFLLILGFTDGKVIGVYYGAYCVAYGKLGLTMVNEVMLCKSTEFITCQDACYAPARGILCLAYGTRVVVCQLNVMVVSRAVCISNTRIIHADGILKPISGVTIVKNKIYLASVDGHLFYTSFQSSNRVISEAKPIISPPSNSMAFHRNLSGLFVSSNAIHVAFLEIARVPAFSNVTSFLTFVSLFKAAELVNFLMRSGDKPLRGQLDSIQELHRRLLATEPAAKVTSANDMDSFILRPFNYLLDQLLSDENTDYSRMSLEKLQIQRAEFSLFLRAPLTTPDLLRDIKAAMDKLDCILALRQMEKCFRLFATPDVQRQASDCLLALRQAHLCVGYLESPEVQQLCPTGLLEQLKRLAEGIKIIASKLFLHRFGKTESEIDSASRLLCPICGESIRPNPFSSSCLSGHILPRCSDCFEPCTDTSFYECSECKRTAIITINLARCSQWRTAISSRFCPFCDIPRVPVYF</sequence>
<name>A0A0X3PX71_SCHSO</name>
<protein>
    <submittedName>
        <fullName evidence="1">Uncharacterized protein</fullName>
    </submittedName>
</protein>
<evidence type="ECO:0000313" key="1">
    <source>
        <dbReference type="EMBL" id="JAP56384.1"/>
    </source>
</evidence>
<proteinExistence type="predicted"/>
<dbReference type="AlphaFoldDB" id="A0A0X3PX71"/>